<dbReference type="OrthoDB" id="108903at2"/>
<keyword evidence="3" id="KW-0031">Aminopeptidase</keyword>
<dbReference type="RefSeq" id="WP_091476275.1">
    <property type="nucleotide sequence ID" value="NZ_FOIT01000006.1"/>
</dbReference>
<dbReference type="GO" id="GO:0004177">
    <property type="term" value="F:aminopeptidase activity"/>
    <property type="evidence" value="ECO:0007669"/>
    <property type="project" value="UniProtKB-KW"/>
</dbReference>
<dbReference type="PANTHER" id="PTHR42776">
    <property type="entry name" value="SERINE PEPTIDASE S9 FAMILY MEMBER"/>
    <property type="match status" value="1"/>
</dbReference>
<sequence length="600" mass="68697">MKQNARQARPIEQYYTSYNIGQFGITKSADKLVFSTNLNGKSNLFEMRLPKTYPMQFSNNNQKSGRVIIDKEERFIITTFDNDGDENYQLYKVPFNGGIPEKLFETEESEKHLTYMFTKDNDGLIFTSSKGNPSFMNVCKYTFDSGEIEVLNKGENYSTFFAAKSDDDQLIVLQEFRANTNTRGIILDADGNKHLVTPDDSKVHITQDFHFIGDDKVFFITDYEKDFSYLASFDLKTFEFTEELVIENEELTSIKQDKKNGVLYLVTTKGVQHEFYEMELKSGDVKVIPKPIDLIHQIEVVDSGDLYMLGTSARIPNNIFKYDVKAAEWTQLTENKILGVETEELIDPEVVTYKSFDGLEIEAMLFRAEESVANGYTLFWPHGGPQAAEMKFFRALFQVALSRGYNVFTPNFRGSTGYGSEFTKMVEGDWGHGPRLDNIAGVEWLESEGISDSEHLFLIGGSYGGYMALLLHGRHSEKFKAVVDIFGVSNLFTFVESVPDHWKPIMKQWVGDPVKDKEKFIEDSPITYLDTMTKPMLIIQGVKDPRVVKEESDQIVEKLQALDRDVEYLVLEDEGHGFSKKENEIKVYTQVFDFLERHKG</sequence>
<organism evidence="3 4">
    <name type="scientific">Aliicoccus persicus</name>
    <dbReference type="NCBI Taxonomy" id="930138"/>
    <lineage>
        <taxon>Bacteria</taxon>
        <taxon>Bacillati</taxon>
        <taxon>Bacillota</taxon>
        <taxon>Bacilli</taxon>
        <taxon>Bacillales</taxon>
        <taxon>Staphylococcaceae</taxon>
        <taxon>Aliicoccus</taxon>
    </lineage>
</organism>
<dbReference type="SUPFAM" id="SSF69304">
    <property type="entry name" value="Tricorn protease N-terminal domain"/>
    <property type="match status" value="1"/>
</dbReference>
<accession>A0A662Z7L7</accession>
<dbReference type="SUPFAM" id="SSF53474">
    <property type="entry name" value="alpha/beta-Hydrolases"/>
    <property type="match status" value="1"/>
</dbReference>
<dbReference type="Proteomes" id="UP000243605">
    <property type="component" value="Unassembled WGS sequence"/>
</dbReference>
<name>A0A662Z7L7_9STAP</name>
<evidence type="ECO:0000313" key="3">
    <source>
        <dbReference type="EMBL" id="SEW15698.1"/>
    </source>
</evidence>
<keyword evidence="3" id="KW-0645">Protease</keyword>
<evidence type="ECO:0000313" key="4">
    <source>
        <dbReference type="Proteomes" id="UP000243605"/>
    </source>
</evidence>
<gene>
    <name evidence="3" type="ORF">SAMN05192557_1883</name>
</gene>
<reference evidence="3 4" key="1">
    <citation type="submission" date="2016-10" db="EMBL/GenBank/DDBJ databases">
        <authorList>
            <person name="Varghese N."/>
            <person name="Submissions S."/>
        </authorList>
    </citation>
    <scope>NUCLEOTIDE SEQUENCE [LARGE SCALE GENOMIC DNA]</scope>
    <source>
        <strain evidence="3 4">IBRC-M10081</strain>
    </source>
</reference>
<dbReference type="EMBL" id="FOIT01000006">
    <property type="protein sequence ID" value="SEW15698.1"/>
    <property type="molecule type" value="Genomic_DNA"/>
</dbReference>
<dbReference type="InterPro" id="IPR029058">
    <property type="entry name" value="AB_hydrolase_fold"/>
</dbReference>
<dbReference type="PANTHER" id="PTHR42776:SF27">
    <property type="entry name" value="DIPEPTIDYL PEPTIDASE FAMILY MEMBER 6"/>
    <property type="match status" value="1"/>
</dbReference>
<dbReference type="Pfam" id="PF00326">
    <property type="entry name" value="Peptidase_S9"/>
    <property type="match status" value="1"/>
</dbReference>
<dbReference type="Gene3D" id="3.40.50.1820">
    <property type="entry name" value="alpha/beta hydrolase"/>
    <property type="match status" value="1"/>
</dbReference>
<evidence type="ECO:0000256" key="1">
    <source>
        <dbReference type="ARBA" id="ARBA00022801"/>
    </source>
</evidence>
<dbReference type="InterPro" id="IPR011042">
    <property type="entry name" value="6-blade_b-propeller_TolB-like"/>
</dbReference>
<feature type="domain" description="Peptidase S9 prolyl oligopeptidase catalytic" evidence="2">
    <location>
        <begin position="393"/>
        <end position="598"/>
    </location>
</feature>
<dbReference type="InterPro" id="IPR001375">
    <property type="entry name" value="Peptidase_S9_cat"/>
</dbReference>
<evidence type="ECO:0000259" key="2">
    <source>
        <dbReference type="Pfam" id="PF00326"/>
    </source>
</evidence>
<dbReference type="AlphaFoldDB" id="A0A662Z7L7"/>
<proteinExistence type="predicted"/>
<keyword evidence="1" id="KW-0378">Hydrolase</keyword>
<protein>
    <submittedName>
        <fullName evidence="3">Dipeptidyl aminopeptidase/acylaminoacyl peptidase</fullName>
    </submittedName>
</protein>
<keyword evidence="4" id="KW-1185">Reference proteome</keyword>
<dbReference type="Gene3D" id="2.120.10.30">
    <property type="entry name" value="TolB, C-terminal domain"/>
    <property type="match status" value="1"/>
</dbReference>
<dbReference type="GO" id="GO:0006508">
    <property type="term" value="P:proteolysis"/>
    <property type="evidence" value="ECO:0007669"/>
    <property type="project" value="InterPro"/>
</dbReference>
<dbReference type="GO" id="GO:0004252">
    <property type="term" value="F:serine-type endopeptidase activity"/>
    <property type="evidence" value="ECO:0007669"/>
    <property type="project" value="TreeGrafter"/>
</dbReference>